<reference evidence="3 4" key="1">
    <citation type="submission" date="2016-04" db="EMBL/GenBank/DDBJ databases">
        <title>A degradative enzymes factory behind the ericoid mycorrhizal symbiosis.</title>
        <authorList>
            <consortium name="DOE Joint Genome Institute"/>
            <person name="Martino E."/>
            <person name="Morin E."/>
            <person name="Grelet G."/>
            <person name="Kuo A."/>
            <person name="Kohler A."/>
            <person name="Daghino S."/>
            <person name="Barry K."/>
            <person name="Choi C."/>
            <person name="Cichocki N."/>
            <person name="Clum A."/>
            <person name="Copeland A."/>
            <person name="Hainaut M."/>
            <person name="Haridas S."/>
            <person name="Labutti K."/>
            <person name="Lindquist E."/>
            <person name="Lipzen A."/>
            <person name="Khouja H.-R."/>
            <person name="Murat C."/>
            <person name="Ohm R."/>
            <person name="Olson A."/>
            <person name="Spatafora J."/>
            <person name="Veneault-Fourrey C."/>
            <person name="Henrissat B."/>
            <person name="Grigoriev I."/>
            <person name="Martin F."/>
            <person name="Perotto S."/>
        </authorList>
    </citation>
    <scope>NUCLEOTIDE SEQUENCE [LARGE SCALE GENOMIC DNA]</scope>
    <source>
        <strain evidence="3 4">E</strain>
    </source>
</reference>
<dbReference type="OrthoDB" id="4937900at2759"/>
<dbReference type="PROSITE" id="PS50048">
    <property type="entry name" value="ZN2_CY6_FUNGAL_2"/>
    <property type="match status" value="1"/>
</dbReference>
<gene>
    <name evidence="3" type="ORF">K444DRAFT_576755</name>
</gene>
<evidence type="ECO:0000259" key="2">
    <source>
        <dbReference type="PROSITE" id="PS50048"/>
    </source>
</evidence>
<dbReference type="AlphaFoldDB" id="A0A2J6SH06"/>
<protein>
    <recommendedName>
        <fullName evidence="2">Zn(2)-C6 fungal-type domain-containing protein</fullName>
    </recommendedName>
</protein>
<dbReference type="GeneID" id="36585625"/>
<dbReference type="GO" id="GO:0001228">
    <property type="term" value="F:DNA-binding transcription activator activity, RNA polymerase II-specific"/>
    <property type="evidence" value="ECO:0007669"/>
    <property type="project" value="TreeGrafter"/>
</dbReference>
<keyword evidence="4" id="KW-1185">Reference proteome</keyword>
<name>A0A2J6SH06_9HELO</name>
<dbReference type="RefSeq" id="XP_024726959.1">
    <property type="nucleotide sequence ID" value="XM_024877548.1"/>
</dbReference>
<accession>A0A2J6SH06</accession>
<dbReference type="InParanoid" id="A0A2J6SH06"/>
<dbReference type="Pfam" id="PF11951">
    <property type="entry name" value="Fungal_trans_2"/>
    <property type="match status" value="1"/>
</dbReference>
<proteinExistence type="predicted"/>
<dbReference type="PROSITE" id="PS00463">
    <property type="entry name" value="ZN2_CY6_FUNGAL_1"/>
    <property type="match status" value="1"/>
</dbReference>
<dbReference type="GO" id="GO:0008270">
    <property type="term" value="F:zinc ion binding"/>
    <property type="evidence" value="ECO:0007669"/>
    <property type="project" value="InterPro"/>
</dbReference>
<keyword evidence="1" id="KW-0539">Nucleus</keyword>
<evidence type="ECO:0000313" key="3">
    <source>
        <dbReference type="EMBL" id="PMD50055.1"/>
    </source>
</evidence>
<feature type="domain" description="Zn(2)-C6 fungal-type" evidence="2">
    <location>
        <begin position="12"/>
        <end position="42"/>
    </location>
</feature>
<dbReference type="EMBL" id="KZ613914">
    <property type="protein sequence ID" value="PMD50055.1"/>
    <property type="molecule type" value="Genomic_DNA"/>
</dbReference>
<evidence type="ECO:0000256" key="1">
    <source>
        <dbReference type="ARBA" id="ARBA00023242"/>
    </source>
</evidence>
<organism evidence="3 4">
    <name type="scientific">Hyaloscypha bicolor E</name>
    <dbReference type="NCBI Taxonomy" id="1095630"/>
    <lineage>
        <taxon>Eukaryota</taxon>
        <taxon>Fungi</taxon>
        <taxon>Dikarya</taxon>
        <taxon>Ascomycota</taxon>
        <taxon>Pezizomycotina</taxon>
        <taxon>Leotiomycetes</taxon>
        <taxon>Helotiales</taxon>
        <taxon>Hyaloscyphaceae</taxon>
        <taxon>Hyaloscypha</taxon>
        <taxon>Hyaloscypha bicolor</taxon>
    </lineage>
</organism>
<dbReference type="SMART" id="SM00066">
    <property type="entry name" value="GAL4"/>
    <property type="match status" value="1"/>
</dbReference>
<sequence length="398" mass="45087">MLRRSHKKSRAGCSECKKRHIKCDENHPVCVNCSTASMQCSFTSPALSVIAPWRNEPMTVMTLDPALKSISPTSTSSCIHPALVQAEPYVNATHMELFYFIIDGADWTTGGDHLKGSRPHIVKYAFTHPFLLNELLAVSALHLSTRRPAQQSFYRDEATRLQSQGLRLFNETTQDLNNENIIPAFLFSALQGIVTFFETFHDPTYEASDYTTFFDNVVQSVRLLQGVRAIVAPWWQFLLASEIKDILDVDEDRTVNLDWADEVVDRFESIRAHISQSPELNPAQAVVCDKAIEELIYVYRAAFAHGREPTPEEQAAAQHSTRWLILVPPGYTELLVQRKPEALVILGYFAILLHRLRDCWNVGDAAERLLLVVEAHLEEPWLGALSWPIFFVESHLIS</sequence>
<evidence type="ECO:0000313" key="4">
    <source>
        <dbReference type="Proteomes" id="UP000235371"/>
    </source>
</evidence>
<dbReference type="CDD" id="cd00067">
    <property type="entry name" value="GAL4"/>
    <property type="match status" value="1"/>
</dbReference>
<dbReference type="SUPFAM" id="SSF57701">
    <property type="entry name" value="Zn2/Cys6 DNA-binding domain"/>
    <property type="match status" value="1"/>
</dbReference>
<dbReference type="STRING" id="1095630.A0A2J6SH06"/>
<dbReference type="InterPro" id="IPR053157">
    <property type="entry name" value="Sterol_Uptake_Regulator"/>
</dbReference>
<dbReference type="InterPro" id="IPR021858">
    <property type="entry name" value="Fun_TF"/>
</dbReference>
<dbReference type="Gene3D" id="4.10.240.10">
    <property type="entry name" value="Zn(2)-C6 fungal-type DNA-binding domain"/>
    <property type="match status" value="1"/>
</dbReference>
<dbReference type="Pfam" id="PF00172">
    <property type="entry name" value="Zn_clus"/>
    <property type="match status" value="1"/>
</dbReference>
<dbReference type="PANTHER" id="PTHR47784:SF4">
    <property type="entry name" value="ZN(II)2CYS6 TRANSCRIPTION FACTOR (EUROFUNG)"/>
    <property type="match status" value="1"/>
</dbReference>
<dbReference type="InterPro" id="IPR001138">
    <property type="entry name" value="Zn2Cys6_DnaBD"/>
</dbReference>
<dbReference type="InterPro" id="IPR036864">
    <property type="entry name" value="Zn2-C6_fun-type_DNA-bd_sf"/>
</dbReference>
<dbReference type="Proteomes" id="UP000235371">
    <property type="component" value="Unassembled WGS sequence"/>
</dbReference>
<dbReference type="PANTHER" id="PTHR47784">
    <property type="entry name" value="STEROL UPTAKE CONTROL PROTEIN 2"/>
    <property type="match status" value="1"/>
</dbReference>